<dbReference type="EMBL" id="FXUG01000003">
    <property type="protein sequence ID" value="SMP50018.1"/>
    <property type="molecule type" value="Genomic_DNA"/>
</dbReference>
<evidence type="ECO:0000256" key="1">
    <source>
        <dbReference type="ARBA" id="ARBA00004651"/>
    </source>
</evidence>
<accession>A0ABY1PV97</accession>
<dbReference type="PANTHER" id="PTHR30250:SF11">
    <property type="entry name" value="O-ANTIGEN TRANSPORTER-RELATED"/>
    <property type="match status" value="1"/>
</dbReference>
<feature type="compositionally biased region" description="Polar residues" evidence="6">
    <location>
        <begin position="1"/>
        <end position="16"/>
    </location>
</feature>
<protein>
    <submittedName>
        <fullName evidence="8">Membrane protein involved in the export of O-antigen and teichoic acid</fullName>
    </submittedName>
</protein>
<evidence type="ECO:0000256" key="6">
    <source>
        <dbReference type="SAM" id="MobiDB-lite"/>
    </source>
</evidence>
<proteinExistence type="predicted"/>
<feature type="transmembrane region" description="Helical" evidence="7">
    <location>
        <begin position="416"/>
        <end position="433"/>
    </location>
</feature>
<name>A0ABY1PV97_9BACT</name>
<keyword evidence="3 7" id="KW-0812">Transmembrane</keyword>
<feature type="transmembrane region" description="Helical" evidence="7">
    <location>
        <begin position="384"/>
        <end position="404"/>
    </location>
</feature>
<reference evidence="8 9" key="1">
    <citation type="submission" date="2017-05" db="EMBL/GenBank/DDBJ databases">
        <authorList>
            <person name="Varghese N."/>
            <person name="Submissions S."/>
        </authorList>
    </citation>
    <scope>NUCLEOTIDE SEQUENCE [LARGE SCALE GENOMIC DNA]</scope>
    <source>
        <strain evidence="8 9">DSM 25457</strain>
    </source>
</reference>
<dbReference type="PANTHER" id="PTHR30250">
    <property type="entry name" value="PST FAMILY PREDICTED COLANIC ACID TRANSPORTER"/>
    <property type="match status" value="1"/>
</dbReference>
<evidence type="ECO:0000256" key="4">
    <source>
        <dbReference type="ARBA" id="ARBA00022989"/>
    </source>
</evidence>
<evidence type="ECO:0000313" key="8">
    <source>
        <dbReference type="EMBL" id="SMP50018.1"/>
    </source>
</evidence>
<evidence type="ECO:0000313" key="9">
    <source>
        <dbReference type="Proteomes" id="UP001158067"/>
    </source>
</evidence>
<keyword evidence="9" id="KW-1185">Reference proteome</keyword>
<keyword evidence="5 7" id="KW-0472">Membrane</keyword>
<feature type="transmembrane region" description="Helical" evidence="7">
    <location>
        <begin position="141"/>
        <end position="163"/>
    </location>
</feature>
<feature type="region of interest" description="Disordered" evidence="6">
    <location>
        <begin position="1"/>
        <end position="70"/>
    </location>
</feature>
<evidence type="ECO:0000256" key="5">
    <source>
        <dbReference type="ARBA" id="ARBA00023136"/>
    </source>
</evidence>
<comment type="subcellular location">
    <subcellularLocation>
        <location evidence="1">Cell membrane</location>
        <topology evidence="1">Multi-pass membrane protein</topology>
    </subcellularLocation>
</comment>
<feature type="transmembrane region" description="Helical" evidence="7">
    <location>
        <begin position="471"/>
        <end position="493"/>
    </location>
</feature>
<evidence type="ECO:0000256" key="7">
    <source>
        <dbReference type="SAM" id="Phobius"/>
    </source>
</evidence>
<gene>
    <name evidence="8" type="ORF">SAMN06265222_10326</name>
</gene>
<feature type="transmembrane region" description="Helical" evidence="7">
    <location>
        <begin position="241"/>
        <end position="259"/>
    </location>
</feature>
<feature type="transmembrane region" description="Helical" evidence="7">
    <location>
        <begin position="107"/>
        <end position="129"/>
    </location>
</feature>
<dbReference type="InterPro" id="IPR002797">
    <property type="entry name" value="Polysacc_synth"/>
</dbReference>
<feature type="transmembrane region" description="Helical" evidence="7">
    <location>
        <begin position="205"/>
        <end position="229"/>
    </location>
</feature>
<feature type="transmembrane region" description="Helical" evidence="7">
    <location>
        <begin position="337"/>
        <end position="363"/>
    </location>
</feature>
<comment type="caution">
    <text evidence="8">The sequence shown here is derived from an EMBL/GenBank/DDBJ whole genome shotgun (WGS) entry which is preliminary data.</text>
</comment>
<keyword evidence="2" id="KW-1003">Cell membrane</keyword>
<sequence>MARNPTTAAPTTQLNAGSAIASGLTQQTGERVKEQSALVGSLKACDDDLRPESEDERPACSAAETDGLSVGSESFDAGAMELDPARPGDGEATKGATGRIGSFIQTVGFAFGIVALQMGQGILLARLLGPEGRGQYATTVLYVQLLLYIGLFGGLEVICRYAAEGKSDILRLRRSAMWLGITTGVITTVFVIGCNLVALPTEKRFLMPLGLLCALSMIGQHIMLIMTAVDRGSGNYAAYNIRRLVAAAAFPGLLLVAALVTKVTLTLACILFVVASLISAMTCMVGVSNPFRGERNPRVRRLLSESRPYGVSMLATEVFERLDLLLAMWLIPLVAQGFYAAMVPVVYPLTVIPNTLGIFLFNAGADERKGLTTRDVHRILGGSIAIQTVSTIAFMLMIGPLVRLVYGEEFAPAVEFALWLAPVSAIRGILQGLDSYVKGRGRPLAVVRCRIVAAVVMLVVTAMLVQSEGAIAIAKAALVSQIVCLIWLSAIVYRAVSQSKNSSG</sequence>
<dbReference type="InterPro" id="IPR050833">
    <property type="entry name" value="Poly_Biosynth_Transport"/>
</dbReference>
<feature type="transmembrane region" description="Helical" evidence="7">
    <location>
        <begin position="265"/>
        <end position="288"/>
    </location>
</feature>
<evidence type="ECO:0000256" key="2">
    <source>
        <dbReference type="ARBA" id="ARBA00022475"/>
    </source>
</evidence>
<dbReference type="Proteomes" id="UP001158067">
    <property type="component" value="Unassembled WGS sequence"/>
</dbReference>
<dbReference type="Pfam" id="PF01943">
    <property type="entry name" value="Polysacc_synt"/>
    <property type="match status" value="1"/>
</dbReference>
<feature type="transmembrane region" description="Helical" evidence="7">
    <location>
        <begin position="445"/>
        <end position="465"/>
    </location>
</feature>
<dbReference type="RefSeq" id="WP_283431842.1">
    <property type="nucleotide sequence ID" value="NZ_FXUG01000003.1"/>
</dbReference>
<feature type="transmembrane region" description="Helical" evidence="7">
    <location>
        <begin position="309"/>
        <end position="331"/>
    </location>
</feature>
<feature type="compositionally biased region" description="Basic and acidic residues" evidence="6">
    <location>
        <begin position="44"/>
        <end position="58"/>
    </location>
</feature>
<feature type="transmembrane region" description="Helical" evidence="7">
    <location>
        <begin position="175"/>
        <end position="199"/>
    </location>
</feature>
<organism evidence="8 9">
    <name type="scientific">Neorhodopirellula lusitana</name>
    <dbReference type="NCBI Taxonomy" id="445327"/>
    <lineage>
        <taxon>Bacteria</taxon>
        <taxon>Pseudomonadati</taxon>
        <taxon>Planctomycetota</taxon>
        <taxon>Planctomycetia</taxon>
        <taxon>Pirellulales</taxon>
        <taxon>Pirellulaceae</taxon>
        <taxon>Neorhodopirellula</taxon>
    </lineage>
</organism>
<keyword evidence="4 7" id="KW-1133">Transmembrane helix</keyword>
<evidence type="ECO:0000256" key="3">
    <source>
        <dbReference type="ARBA" id="ARBA00022692"/>
    </source>
</evidence>